<accession>A0A1V2GZJ2</accession>
<feature type="domain" description="FAD dependent oxidoreductase" evidence="3">
    <location>
        <begin position="36"/>
        <end position="393"/>
    </location>
</feature>
<evidence type="ECO:0000313" key="5">
    <source>
        <dbReference type="Proteomes" id="UP000188879"/>
    </source>
</evidence>
<dbReference type="AlphaFoldDB" id="A0A1V2GZJ2"/>
<comment type="caution">
    <text evidence="4">The sequence shown here is derived from an EMBL/GenBank/DDBJ whole genome shotgun (WGS) entry which is preliminary data.</text>
</comment>
<keyword evidence="1" id="KW-0560">Oxidoreductase</keyword>
<dbReference type="Proteomes" id="UP000188879">
    <property type="component" value="Unassembled WGS sequence"/>
</dbReference>
<evidence type="ECO:0000256" key="1">
    <source>
        <dbReference type="ARBA" id="ARBA00023002"/>
    </source>
</evidence>
<gene>
    <name evidence="4" type="ORF">BKE38_21780</name>
</gene>
<dbReference type="RefSeq" id="WP_076959400.1">
    <property type="nucleotide sequence ID" value="NZ_MLCO01000242.1"/>
</dbReference>
<dbReference type="SUPFAM" id="SSF51905">
    <property type="entry name" value="FAD/NAD(P)-binding domain"/>
    <property type="match status" value="1"/>
</dbReference>
<protein>
    <submittedName>
        <fullName evidence="4">Oxidoreductase</fullName>
    </submittedName>
</protein>
<dbReference type="InterPro" id="IPR006076">
    <property type="entry name" value="FAD-dep_OxRdtase"/>
</dbReference>
<keyword evidence="5" id="KW-1185">Reference proteome</keyword>
<evidence type="ECO:0000313" key="4">
    <source>
        <dbReference type="EMBL" id="ONG48480.1"/>
    </source>
</evidence>
<dbReference type="GO" id="GO:0005737">
    <property type="term" value="C:cytoplasm"/>
    <property type="evidence" value="ECO:0007669"/>
    <property type="project" value="TreeGrafter"/>
</dbReference>
<evidence type="ECO:0000256" key="2">
    <source>
        <dbReference type="SAM" id="MobiDB-lite"/>
    </source>
</evidence>
<dbReference type="Pfam" id="PF01266">
    <property type="entry name" value="DAO"/>
    <property type="match status" value="1"/>
</dbReference>
<dbReference type="Gene3D" id="3.50.50.60">
    <property type="entry name" value="FAD/NAD(P)-binding domain"/>
    <property type="match status" value="1"/>
</dbReference>
<feature type="region of interest" description="Disordered" evidence="2">
    <location>
        <begin position="73"/>
        <end position="97"/>
    </location>
</feature>
<organism evidence="4 5">
    <name type="scientific">Teichococcus deserti</name>
    <dbReference type="NCBI Taxonomy" id="1817963"/>
    <lineage>
        <taxon>Bacteria</taxon>
        <taxon>Pseudomonadati</taxon>
        <taxon>Pseudomonadota</taxon>
        <taxon>Alphaproteobacteria</taxon>
        <taxon>Acetobacterales</taxon>
        <taxon>Roseomonadaceae</taxon>
        <taxon>Roseomonas</taxon>
    </lineage>
</organism>
<evidence type="ECO:0000259" key="3">
    <source>
        <dbReference type="Pfam" id="PF01266"/>
    </source>
</evidence>
<dbReference type="OrthoDB" id="9815989at2"/>
<feature type="compositionally biased region" description="Gly residues" evidence="2">
    <location>
        <begin position="76"/>
        <end position="92"/>
    </location>
</feature>
<dbReference type="EMBL" id="MLCO01000242">
    <property type="protein sequence ID" value="ONG48480.1"/>
    <property type="molecule type" value="Genomic_DNA"/>
</dbReference>
<dbReference type="PANTHER" id="PTHR13847:SF281">
    <property type="entry name" value="FAD DEPENDENT OXIDOREDUCTASE DOMAIN-CONTAINING PROTEIN"/>
    <property type="match status" value="1"/>
</dbReference>
<dbReference type="InterPro" id="IPR036188">
    <property type="entry name" value="FAD/NAD-bd_sf"/>
</dbReference>
<reference evidence="4 5" key="1">
    <citation type="submission" date="2016-10" db="EMBL/GenBank/DDBJ databases">
        <title>Draft Genome sequence of Roseomonas sp. strain M3.</title>
        <authorList>
            <person name="Subhash Y."/>
            <person name="Lee S."/>
        </authorList>
    </citation>
    <scope>NUCLEOTIDE SEQUENCE [LARGE SCALE GENOMIC DNA]</scope>
    <source>
        <strain evidence="4 5">M3</strain>
    </source>
</reference>
<name>A0A1V2GZJ2_9PROT</name>
<dbReference type="Gene3D" id="3.30.9.10">
    <property type="entry name" value="D-Amino Acid Oxidase, subunit A, domain 2"/>
    <property type="match status" value="1"/>
</dbReference>
<sequence length="443" mass="48734">MDPSIFHPDFKPRPYWWEAIDMGGDDPADELPARADVVIVGGGLTGLNCAIELGRGGARPLVLDAEPLGFGASTRNGGGVSGGNNVGKGLSGAKGRQSPEEMRDWLRAIMGDASEGLAHIEALVQREAIDCHYERTGRFVGAWTPKHYAGMAAKIDTLNEFAAADAHMLPRERQREEIASDYYYGGMVVNRTGKIHPGLYHRGLMAAARRHGATLLGRTKAGALTRIAEGWRVETSRGAVEAREVVIATNGYTGSLTPDLRRRLIPVASHIIATEELDPALAASLIPKQRTLADSRRILTYYRMSPDNRRVIFGGRARFTQVTPEVSAPILHAMMLQRWPQLKGTRITHAWTGNVAFAFDYLPHMGVTQKGLHYAMACNGAGVAMLSYLGAELGKKLLGKANRMPVFDGRDFPTRPFYTGQPWMLPMVGNWYRFRDWLDRRAA</sequence>
<proteinExistence type="predicted"/>
<dbReference type="GO" id="GO:0016491">
    <property type="term" value="F:oxidoreductase activity"/>
    <property type="evidence" value="ECO:0007669"/>
    <property type="project" value="UniProtKB-KW"/>
</dbReference>
<dbReference type="PANTHER" id="PTHR13847">
    <property type="entry name" value="SARCOSINE DEHYDROGENASE-RELATED"/>
    <property type="match status" value="1"/>
</dbReference>